<dbReference type="EMBL" id="QRGR01000003">
    <property type="protein sequence ID" value="RDV16780.1"/>
    <property type="molecule type" value="Genomic_DNA"/>
</dbReference>
<evidence type="ECO:0000313" key="1">
    <source>
        <dbReference type="EMBL" id="RDV16780.1"/>
    </source>
</evidence>
<dbReference type="AlphaFoldDB" id="A0A3D8LH66"/>
<proteinExistence type="predicted"/>
<name>A0A3D8LH66_9BACT</name>
<protein>
    <submittedName>
        <fullName evidence="1">Uncharacterized protein</fullName>
    </submittedName>
</protein>
<dbReference type="SUPFAM" id="SSF51445">
    <property type="entry name" value="(Trans)glycosidases"/>
    <property type="match status" value="1"/>
</dbReference>
<evidence type="ECO:0000313" key="2">
    <source>
        <dbReference type="Proteomes" id="UP000256708"/>
    </source>
</evidence>
<organism evidence="1 2">
    <name type="scientific">Pontibacter diazotrophicus</name>
    <dbReference type="NCBI Taxonomy" id="1400979"/>
    <lineage>
        <taxon>Bacteria</taxon>
        <taxon>Pseudomonadati</taxon>
        <taxon>Bacteroidota</taxon>
        <taxon>Cytophagia</taxon>
        <taxon>Cytophagales</taxon>
        <taxon>Hymenobacteraceae</taxon>
        <taxon>Pontibacter</taxon>
    </lineage>
</organism>
<reference evidence="2" key="1">
    <citation type="submission" date="2018-08" db="EMBL/GenBank/DDBJ databases">
        <authorList>
            <person name="Liu Z.-W."/>
            <person name="Du Z.-J."/>
        </authorList>
    </citation>
    <scope>NUCLEOTIDE SEQUENCE [LARGE SCALE GENOMIC DNA]</scope>
    <source>
        <strain evidence="2">H4X</strain>
    </source>
</reference>
<dbReference type="InterPro" id="IPR017853">
    <property type="entry name" value="GH"/>
</dbReference>
<gene>
    <name evidence="1" type="ORF">DXT99_03090</name>
</gene>
<accession>A0A3D8LH66</accession>
<sequence length="710" mass="80804">MKGQAIEKIARLTQDRAFVLLRETRQFFSGNQGGASNDDPVLLPSGRYKGILPSEFIQAYHLSHSKQQDVLKLFDGDVDNSVVLDWTPLVKPSELWVRIPEELEFNLENMEFYDGNGDIVKGAMRTYFVRRSAVADGTWKREQGPVFDGKDFREWTTGKDPLSWSPENTDARYTLPEAIDVAYIIFKIDTHVPNEIRLTGNWLPYKEPAPHVPEMAPIGNMLGMVILWPDVVDPRNVWDGVAEHKWEALKGYTCFRDYTDWKTFEGKEGEFSYEPSAWGGALRDTYYQRMHDEGKEVMVCPQKVPDWFQEANYPPEQRGESNVPKAWDADGEDWKSYEKVAHLYYRISARYGRNKDIPEEFLSVKEKPFYPNQPANKPKAGLGTVQYMQVDNEPDRYWHGRQAYQNGREYAARSSACYDGHKGKMGPGYGVKTADPSMQVVVGGLVGDIGFMRGMIDWSKENRGYKLNDKGQKVVDLPFDIIDYHVYHNTANSTQDQQANTTGICPELSTATERAKDFLQLSYEECGGMPVQISETGYDIHPESPQRAMATPTRSILQTQADWGIRAALLYARLGIYRIYTYMATDVTNPSSGKYSTSGEIDKVNGYKRRPAADFKAQLNKLMGSYTYKKTLNTDPAVDVYELNKNEIYVLWIPDQVSRTGEYELSLGTDKAVVHSFVEGADEMKKETVMTKNGKLKIIVTETPVFVSRQ</sequence>
<dbReference type="Gene3D" id="3.20.20.80">
    <property type="entry name" value="Glycosidases"/>
    <property type="match status" value="1"/>
</dbReference>
<keyword evidence="2" id="KW-1185">Reference proteome</keyword>
<dbReference type="Proteomes" id="UP000256708">
    <property type="component" value="Unassembled WGS sequence"/>
</dbReference>
<comment type="caution">
    <text evidence="1">The sequence shown here is derived from an EMBL/GenBank/DDBJ whole genome shotgun (WGS) entry which is preliminary data.</text>
</comment>